<keyword evidence="3" id="KW-1185">Reference proteome</keyword>
<reference evidence="2" key="2">
    <citation type="journal article" date="2023" name="IMA Fungus">
        <title>Comparative genomic study of the Penicillium genus elucidates a diverse pangenome and 15 lateral gene transfer events.</title>
        <authorList>
            <person name="Petersen C."/>
            <person name="Sorensen T."/>
            <person name="Nielsen M.R."/>
            <person name="Sondergaard T.E."/>
            <person name="Sorensen J.L."/>
            <person name="Fitzpatrick D.A."/>
            <person name="Frisvad J.C."/>
            <person name="Nielsen K.L."/>
        </authorList>
    </citation>
    <scope>NUCLEOTIDE SEQUENCE</scope>
    <source>
        <strain evidence="2">IBT 30761</strain>
    </source>
</reference>
<accession>A0A9W9FGJ5</accession>
<dbReference type="RefSeq" id="XP_056475415.1">
    <property type="nucleotide sequence ID" value="XM_056619256.1"/>
</dbReference>
<dbReference type="Proteomes" id="UP001149074">
    <property type="component" value="Unassembled WGS sequence"/>
</dbReference>
<evidence type="ECO:0000256" key="1">
    <source>
        <dbReference type="SAM" id="MobiDB-lite"/>
    </source>
</evidence>
<gene>
    <name evidence="2" type="ORF">N7532_006762</name>
</gene>
<feature type="region of interest" description="Disordered" evidence="1">
    <location>
        <begin position="70"/>
        <end position="111"/>
    </location>
</feature>
<feature type="compositionally biased region" description="Polar residues" evidence="1">
    <location>
        <begin position="70"/>
        <end position="85"/>
    </location>
</feature>
<reference evidence="2" key="1">
    <citation type="submission" date="2022-11" db="EMBL/GenBank/DDBJ databases">
        <authorList>
            <person name="Petersen C."/>
        </authorList>
    </citation>
    <scope>NUCLEOTIDE SEQUENCE</scope>
    <source>
        <strain evidence="2">IBT 30761</strain>
    </source>
</reference>
<protein>
    <submittedName>
        <fullName evidence="2">Uncharacterized protein</fullName>
    </submittedName>
</protein>
<feature type="compositionally biased region" description="Low complexity" evidence="1">
    <location>
        <begin position="16"/>
        <end position="26"/>
    </location>
</feature>
<organism evidence="2 3">
    <name type="scientific">Penicillium argentinense</name>
    <dbReference type="NCBI Taxonomy" id="1131581"/>
    <lineage>
        <taxon>Eukaryota</taxon>
        <taxon>Fungi</taxon>
        <taxon>Dikarya</taxon>
        <taxon>Ascomycota</taxon>
        <taxon>Pezizomycotina</taxon>
        <taxon>Eurotiomycetes</taxon>
        <taxon>Eurotiomycetidae</taxon>
        <taxon>Eurotiales</taxon>
        <taxon>Aspergillaceae</taxon>
        <taxon>Penicillium</taxon>
    </lineage>
</organism>
<dbReference type="EMBL" id="JAPQKI010000005">
    <property type="protein sequence ID" value="KAJ5099761.1"/>
    <property type="molecule type" value="Genomic_DNA"/>
</dbReference>
<proteinExistence type="predicted"/>
<comment type="caution">
    <text evidence="2">The sequence shown here is derived from an EMBL/GenBank/DDBJ whole genome shotgun (WGS) entry which is preliminary data.</text>
</comment>
<evidence type="ECO:0000313" key="3">
    <source>
        <dbReference type="Proteomes" id="UP001149074"/>
    </source>
</evidence>
<evidence type="ECO:0000313" key="2">
    <source>
        <dbReference type="EMBL" id="KAJ5099761.1"/>
    </source>
</evidence>
<feature type="region of interest" description="Disordered" evidence="1">
    <location>
        <begin position="1"/>
        <end position="40"/>
    </location>
</feature>
<dbReference type="AlphaFoldDB" id="A0A9W9FGJ5"/>
<name>A0A9W9FGJ5_9EURO</name>
<sequence length="156" mass="16855">MPDRVQSASGDPHEISSLLLSPSSESTRFPRASRATRSPLSSLSIHVAHPHSRRIWRRLLTQSGRLPTLNSRSSIPLSLHHSSTPVPAPHTPSIASSELRPRAPNITPPIAKSPDKHLLVASTIRGPSPVALVAFPIAPPSPFTSGRDRAFVEWSL</sequence>
<dbReference type="GeneID" id="81358235"/>